<keyword evidence="2" id="KW-1185">Reference proteome</keyword>
<evidence type="ECO:0000313" key="2">
    <source>
        <dbReference type="Proteomes" id="UP001501251"/>
    </source>
</evidence>
<gene>
    <name evidence="1" type="ORF">GCM10022252_48240</name>
</gene>
<organism evidence="1 2">
    <name type="scientific">Streptosporangium oxazolinicum</name>
    <dbReference type="NCBI Taxonomy" id="909287"/>
    <lineage>
        <taxon>Bacteria</taxon>
        <taxon>Bacillati</taxon>
        <taxon>Actinomycetota</taxon>
        <taxon>Actinomycetes</taxon>
        <taxon>Streptosporangiales</taxon>
        <taxon>Streptosporangiaceae</taxon>
        <taxon>Streptosporangium</taxon>
    </lineage>
</organism>
<protein>
    <submittedName>
        <fullName evidence="1">Uncharacterized protein</fullName>
    </submittedName>
</protein>
<dbReference type="Proteomes" id="UP001501251">
    <property type="component" value="Unassembled WGS sequence"/>
</dbReference>
<reference evidence="2" key="1">
    <citation type="journal article" date="2019" name="Int. J. Syst. Evol. Microbiol.">
        <title>The Global Catalogue of Microorganisms (GCM) 10K type strain sequencing project: providing services to taxonomists for standard genome sequencing and annotation.</title>
        <authorList>
            <consortium name="The Broad Institute Genomics Platform"/>
            <consortium name="The Broad Institute Genome Sequencing Center for Infectious Disease"/>
            <person name="Wu L."/>
            <person name="Ma J."/>
        </authorList>
    </citation>
    <scope>NUCLEOTIDE SEQUENCE [LARGE SCALE GENOMIC DNA]</scope>
    <source>
        <strain evidence="2">JCM 17388</strain>
    </source>
</reference>
<sequence length="84" mass="8915">MFTPPRAPRMMPPATGTVAGTALPPKAAAAGVCTYIAIMTRGVPRAWLVGSVPPDSGRDYFCGSWPQFISEYRHGVPLTSPLGR</sequence>
<evidence type="ECO:0000313" key="1">
    <source>
        <dbReference type="EMBL" id="GAA4198200.1"/>
    </source>
</evidence>
<proteinExistence type="predicted"/>
<comment type="caution">
    <text evidence="1">The sequence shown here is derived from an EMBL/GenBank/DDBJ whole genome shotgun (WGS) entry which is preliminary data.</text>
</comment>
<accession>A0ABP8B5K2</accession>
<dbReference type="EMBL" id="BAABAQ010000009">
    <property type="protein sequence ID" value="GAA4198200.1"/>
    <property type="molecule type" value="Genomic_DNA"/>
</dbReference>
<name>A0ABP8B5K2_9ACTN</name>